<protein>
    <recommendedName>
        <fullName evidence="2">Alpha/beta hydrolase fold-3 domain-containing protein</fullName>
    </recommendedName>
</protein>
<sequence length="219" mass="24162">MASDTQSFVVSVNYRLAPEHRLPAAYDDAMEALHWIKTSNDSWIAWHADYSQCYLMGESAGGNIAYNAGLRAAAEADSIKPVRIQGLILVQPFFGGTQRTQSELRLANNLALPLFVTDLMWKLSLPLGVDRDYEYSNPKVNGGSPVLNEMRALGWTVVVFGCYGDLLVDRQRELVKLVEDKGVTVVGHFFPGGWHGMFVGDPSVAGKLYQLLLIQITGL</sequence>
<dbReference type="InterPro" id="IPR029058">
    <property type="entry name" value="AB_hydrolase_fold"/>
</dbReference>
<dbReference type="Pfam" id="PF07859">
    <property type="entry name" value="Abhydrolase_3"/>
    <property type="match status" value="1"/>
</dbReference>
<dbReference type="PANTHER" id="PTHR23024">
    <property type="entry name" value="ARYLACETAMIDE DEACETYLASE"/>
    <property type="match status" value="1"/>
</dbReference>
<dbReference type="AlphaFoldDB" id="A0AAN9QMV8"/>
<dbReference type="Proteomes" id="UP001367508">
    <property type="component" value="Unassembled WGS sequence"/>
</dbReference>
<name>A0AAN9QMV8_CANGL</name>
<dbReference type="InterPro" id="IPR050466">
    <property type="entry name" value="Carboxylest/Gibb_receptor"/>
</dbReference>
<accession>A0AAN9QMV8</accession>
<evidence type="ECO:0000256" key="1">
    <source>
        <dbReference type="ARBA" id="ARBA00010515"/>
    </source>
</evidence>
<evidence type="ECO:0000313" key="4">
    <source>
        <dbReference type="Proteomes" id="UP001367508"/>
    </source>
</evidence>
<dbReference type="Gene3D" id="3.40.50.1820">
    <property type="entry name" value="alpha/beta hydrolase"/>
    <property type="match status" value="1"/>
</dbReference>
<evidence type="ECO:0000313" key="3">
    <source>
        <dbReference type="EMBL" id="KAK7343640.1"/>
    </source>
</evidence>
<reference evidence="3 4" key="1">
    <citation type="submission" date="2024-01" db="EMBL/GenBank/DDBJ databases">
        <title>The genomes of 5 underutilized Papilionoideae crops provide insights into root nodulation and disease resistanc.</title>
        <authorList>
            <person name="Jiang F."/>
        </authorList>
    </citation>
    <scope>NUCLEOTIDE SEQUENCE [LARGE SCALE GENOMIC DNA]</scope>
    <source>
        <strain evidence="3">LVBAO_FW01</strain>
        <tissue evidence="3">Leaves</tissue>
    </source>
</reference>
<evidence type="ECO:0000259" key="2">
    <source>
        <dbReference type="Pfam" id="PF07859"/>
    </source>
</evidence>
<proteinExistence type="inferred from homology"/>
<dbReference type="GO" id="GO:0016787">
    <property type="term" value="F:hydrolase activity"/>
    <property type="evidence" value="ECO:0007669"/>
    <property type="project" value="InterPro"/>
</dbReference>
<comment type="similarity">
    <text evidence="1">Belongs to the 'GDXG' lipolytic enzyme family.</text>
</comment>
<dbReference type="EMBL" id="JAYMYQ010000003">
    <property type="protein sequence ID" value="KAK7343640.1"/>
    <property type="molecule type" value="Genomic_DNA"/>
</dbReference>
<organism evidence="3 4">
    <name type="scientific">Canavalia gladiata</name>
    <name type="common">Sword bean</name>
    <name type="synonym">Dolichos gladiatus</name>
    <dbReference type="NCBI Taxonomy" id="3824"/>
    <lineage>
        <taxon>Eukaryota</taxon>
        <taxon>Viridiplantae</taxon>
        <taxon>Streptophyta</taxon>
        <taxon>Embryophyta</taxon>
        <taxon>Tracheophyta</taxon>
        <taxon>Spermatophyta</taxon>
        <taxon>Magnoliopsida</taxon>
        <taxon>eudicotyledons</taxon>
        <taxon>Gunneridae</taxon>
        <taxon>Pentapetalae</taxon>
        <taxon>rosids</taxon>
        <taxon>fabids</taxon>
        <taxon>Fabales</taxon>
        <taxon>Fabaceae</taxon>
        <taxon>Papilionoideae</taxon>
        <taxon>50 kb inversion clade</taxon>
        <taxon>NPAAA clade</taxon>
        <taxon>indigoferoid/millettioid clade</taxon>
        <taxon>Phaseoleae</taxon>
        <taxon>Canavalia</taxon>
    </lineage>
</organism>
<dbReference type="SUPFAM" id="SSF53474">
    <property type="entry name" value="alpha/beta-Hydrolases"/>
    <property type="match status" value="1"/>
</dbReference>
<dbReference type="PANTHER" id="PTHR23024:SF473">
    <property type="entry name" value="RECEPTOR GID1, PUTATIVE-RELATED"/>
    <property type="match status" value="1"/>
</dbReference>
<gene>
    <name evidence="3" type="ORF">VNO77_12546</name>
</gene>
<dbReference type="InterPro" id="IPR013094">
    <property type="entry name" value="AB_hydrolase_3"/>
</dbReference>
<comment type="caution">
    <text evidence="3">The sequence shown here is derived from an EMBL/GenBank/DDBJ whole genome shotgun (WGS) entry which is preliminary data.</text>
</comment>
<keyword evidence="4" id="KW-1185">Reference proteome</keyword>
<feature type="domain" description="Alpha/beta hydrolase fold-3" evidence="2">
    <location>
        <begin position="1"/>
        <end position="198"/>
    </location>
</feature>